<feature type="non-terminal residue" evidence="2">
    <location>
        <position position="1"/>
    </location>
</feature>
<dbReference type="InterPro" id="IPR050708">
    <property type="entry name" value="T6SS_VgrG/RHS"/>
</dbReference>
<dbReference type="Proteomes" id="UP000240971">
    <property type="component" value="Unassembled WGS sequence"/>
</dbReference>
<feature type="region of interest" description="Disordered" evidence="1">
    <location>
        <begin position="333"/>
        <end position="362"/>
    </location>
</feature>
<proteinExistence type="predicted"/>
<dbReference type="AlphaFoldDB" id="A0A2P8H518"/>
<evidence type="ECO:0000256" key="1">
    <source>
        <dbReference type="SAM" id="MobiDB-lite"/>
    </source>
</evidence>
<evidence type="ECO:0000313" key="3">
    <source>
        <dbReference type="Proteomes" id="UP000240971"/>
    </source>
</evidence>
<dbReference type="EMBL" id="PYAW01000021">
    <property type="protein sequence ID" value="PSL41290.1"/>
    <property type="molecule type" value="Genomic_DNA"/>
</dbReference>
<dbReference type="RefSeq" id="WP_281261546.1">
    <property type="nucleotide sequence ID" value="NZ_PYAW01000021.1"/>
</dbReference>
<dbReference type="Gene3D" id="2.180.10.10">
    <property type="entry name" value="RHS repeat-associated core"/>
    <property type="match status" value="1"/>
</dbReference>
<sequence>LGNIMATISDQQGAQNATLYSASDYAPFGMQLVGRRWNLSGGYRYGFNKKENDNEVKGDGNQIDYGMRIYDPRIGKFLSVDPLQKKYPDLTSYQFAGNNPIAGIDLDGREFEWFMAELLEKKIYGTTELKKYREDVAKGAIQRAKESVAGLQNIPGMIKEFFSDKDFGRTTIADPNVGKGQLERQIMTSVKAGVAIAKEYGELIDKAVHGDGQAVGALGFEAGMLFFPEEKAGLFAKGGTRKILEGAGELLVDAKKGKIDGFFMKNDQMVLFDADFKVNGKSIELSKVGIYAEDGFNTTRAQGSVGPAIFRDLLSEFESLLKQEGFEQGKIKYERVRPEGSDLPNSKPREINLNLKKDQKPH</sequence>
<evidence type="ECO:0000313" key="2">
    <source>
        <dbReference type="EMBL" id="PSL41290.1"/>
    </source>
</evidence>
<keyword evidence="3" id="KW-1185">Reference proteome</keyword>
<feature type="compositionally biased region" description="Basic and acidic residues" evidence="1">
    <location>
        <begin position="347"/>
        <end position="362"/>
    </location>
</feature>
<reference evidence="2 3" key="1">
    <citation type="submission" date="2018-03" db="EMBL/GenBank/DDBJ databases">
        <title>Genomic Encyclopedia of Archaeal and Bacterial Type Strains, Phase II (KMG-II): from individual species to whole genera.</title>
        <authorList>
            <person name="Goeker M."/>
        </authorList>
    </citation>
    <scope>NUCLEOTIDE SEQUENCE [LARGE SCALE GENOMIC DNA]</scope>
    <source>
        <strain evidence="2 3">DSM 24859</strain>
    </source>
</reference>
<accession>A0A2P8H518</accession>
<dbReference type="InterPro" id="IPR022385">
    <property type="entry name" value="Rhs_assc_core"/>
</dbReference>
<comment type="caution">
    <text evidence="2">The sequence shown here is derived from an EMBL/GenBank/DDBJ whole genome shotgun (WGS) entry which is preliminary data.</text>
</comment>
<name>A0A2P8H518_CHINA</name>
<dbReference type="NCBIfam" id="TIGR03696">
    <property type="entry name" value="Rhs_assc_core"/>
    <property type="match status" value="1"/>
</dbReference>
<gene>
    <name evidence="2" type="ORF">CLV51_1214</name>
</gene>
<dbReference type="PANTHER" id="PTHR32305">
    <property type="match status" value="1"/>
</dbReference>
<protein>
    <submittedName>
        <fullName evidence="2">RHS repeat-associated protein</fullName>
    </submittedName>
</protein>
<organism evidence="2 3">
    <name type="scientific">Chitinophaga niastensis</name>
    <dbReference type="NCBI Taxonomy" id="536980"/>
    <lineage>
        <taxon>Bacteria</taxon>
        <taxon>Pseudomonadati</taxon>
        <taxon>Bacteroidota</taxon>
        <taxon>Chitinophagia</taxon>
        <taxon>Chitinophagales</taxon>
        <taxon>Chitinophagaceae</taxon>
        <taxon>Chitinophaga</taxon>
    </lineage>
</organism>
<dbReference type="PANTHER" id="PTHR32305:SF15">
    <property type="entry name" value="PROTEIN RHSA-RELATED"/>
    <property type="match status" value="1"/>
</dbReference>